<keyword evidence="1" id="KW-0472">Membrane</keyword>
<organism evidence="2 3">
    <name type="scientific">Pseudonocardia spirodelae</name>
    <dbReference type="NCBI Taxonomy" id="3133431"/>
    <lineage>
        <taxon>Bacteria</taxon>
        <taxon>Bacillati</taxon>
        <taxon>Actinomycetota</taxon>
        <taxon>Actinomycetes</taxon>
        <taxon>Pseudonocardiales</taxon>
        <taxon>Pseudonocardiaceae</taxon>
        <taxon>Pseudonocardia</taxon>
    </lineage>
</organism>
<keyword evidence="1" id="KW-0812">Transmembrane</keyword>
<comment type="caution">
    <text evidence="2">The sequence shown here is derived from an EMBL/GenBank/DDBJ whole genome shotgun (WGS) entry which is preliminary data.</text>
</comment>
<proteinExistence type="predicted"/>
<sequence>MHSSRVIAGAVLLAVFGGVLSLLGNVIGPPPSSAPAVAAYVGPVTGVLTLVGLGLWWWRGSRAALWVAVVVSAVSNLLPLLDAANLPATLLVTVAASLALTTVAIALIAPALVGPRAGRTAPTG</sequence>
<dbReference type="EMBL" id="JBBJUP010000001">
    <property type="protein sequence ID" value="MEJ8277609.1"/>
    <property type="molecule type" value="Genomic_DNA"/>
</dbReference>
<evidence type="ECO:0000256" key="1">
    <source>
        <dbReference type="SAM" id="Phobius"/>
    </source>
</evidence>
<gene>
    <name evidence="2" type="ORF">WJX68_01585</name>
</gene>
<dbReference type="RefSeq" id="WP_340285678.1">
    <property type="nucleotide sequence ID" value="NZ_JBBJUP010000001.1"/>
</dbReference>
<name>A0ABU8T0X6_9PSEU</name>
<dbReference type="Proteomes" id="UP001364211">
    <property type="component" value="Unassembled WGS sequence"/>
</dbReference>
<keyword evidence="3" id="KW-1185">Reference proteome</keyword>
<evidence type="ECO:0000313" key="2">
    <source>
        <dbReference type="EMBL" id="MEJ8277609.1"/>
    </source>
</evidence>
<feature type="transmembrane region" description="Helical" evidence="1">
    <location>
        <begin position="65"/>
        <end position="84"/>
    </location>
</feature>
<protein>
    <submittedName>
        <fullName evidence="2">Uncharacterized protein</fullName>
    </submittedName>
</protein>
<accession>A0ABU8T0X6</accession>
<reference evidence="2 3" key="1">
    <citation type="submission" date="2024-03" db="EMBL/GenBank/DDBJ databases">
        <title>Draft genome sequence of Pseudonocardia sp. DW16-2.</title>
        <authorList>
            <person name="Duangmal K."/>
        </authorList>
    </citation>
    <scope>NUCLEOTIDE SEQUENCE [LARGE SCALE GENOMIC DNA]</scope>
    <source>
        <strain evidence="2 3">DW16-2</strain>
    </source>
</reference>
<keyword evidence="1" id="KW-1133">Transmembrane helix</keyword>
<feature type="transmembrane region" description="Helical" evidence="1">
    <location>
        <begin position="90"/>
        <end position="113"/>
    </location>
</feature>
<feature type="transmembrane region" description="Helical" evidence="1">
    <location>
        <begin position="37"/>
        <end position="58"/>
    </location>
</feature>
<evidence type="ECO:0000313" key="3">
    <source>
        <dbReference type="Proteomes" id="UP001364211"/>
    </source>
</evidence>